<keyword evidence="3 4" id="KW-0479">Metal-binding</keyword>
<proteinExistence type="inferred from homology"/>
<evidence type="ECO:0000313" key="6">
    <source>
        <dbReference type="EMBL" id="SFH11624.1"/>
    </source>
</evidence>
<keyword evidence="7" id="KW-1185">Reference proteome</keyword>
<dbReference type="Gene3D" id="3.30.70.120">
    <property type="match status" value="1"/>
</dbReference>
<sequence>MSITAGYIARIMEQIAPPHLAEEWDNCGWQIGDPGAAVNKIMLALDVTQTVINEAEDAGVQMIISHHPMFLKGVKSIRRDSQAGGLVYRLINAGIGVYSAHTSLDSAQGGVNDILARALELRSIEVLHPVELDRLLKLVVFVPVEYADKVREVLGGAGAGWLGQYSHCTFNTIGTGTFLPREGAKPFIGTEGRLEQVEEIRIETVIKKADLGQVLKAMFEVHPYEEVAYDLYPLENTVNSQGLGRIGLLPEVLPLTVLARKVKSILGVGTVRMGGSGNEPIQKVAVCGGSGGDLWPLARQKGAGVLVTGDVRYHAARDMQEAGMNFIDAGHFATERPVLPGLKERLELALQKAGLNVDIVVATSEAEPWEHV</sequence>
<dbReference type="SUPFAM" id="SSF102705">
    <property type="entry name" value="NIF3 (NGG1p interacting factor 3)-like"/>
    <property type="match status" value="1"/>
</dbReference>
<dbReference type="Gene3D" id="3.40.1390.30">
    <property type="entry name" value="NIF3 (NGG1p interacting factor 3)-like"/>
    <property type="match status" value="1"/>
</dbReference>
<dbReference type="NCBIfam" id="TIGR00486">
    <property type="entry name" value="YbgI_SA1388"/>
    <property type="match status" value="1"/>
</dbReference>
<feature type="binding site" evidence="5">
    <location>
        <position position="335"/>
    </location>
    <ligand>
        <name>a divalent metal cation</name>
        <dbReference type="ChEBI" id="CHEBI:60240"/>
        <label>1</label>
    </ligand>
</feature>
<evidence type="ECO:0000256" key="5">
    <source>
        <dbReference type="PIRSR" id="PIRSR602678-1"/>
    </source>
</evidence>
<feature type="binding site" evidence="5">
    <location>
        <position position="105"/>
    </location>
    <ligand>
        <name>a divalent metal cation</name>
        <dbReference type="ChEBI" id="CHEBI:60240"/>
        <label>1</label>
    </ligand>
</feature>
<organism evidence="6 7">
    <name type="scientific">Desulfotruncus arcticus DSM 17038</name>
    <dbReference type="NCBI Taxonomy" id="1121424"/>
    <lineage>
        <taxon>Bacteria</taxon>
        <taxon>Bacillati</taxon>
        <taxon>Bacillota</taxon>
        <taxon>Clostridia</taxon>
        <taxon>Eubacteriales</taxon>
        <taxon>Desulfallaceae</taxon>
        <taxon>Desulfotruncus</taxon>
    </lineage>
</organism>
<dbReference type="InterPro" id="IPR015867">
    <property type="entry name" value="N-reg_PII/ATP_PRibTrfase_C"/>
</dbReference>
<feature type="binding site" evidence="5">
    <location>
        <position position="66"/>
    </location>
    <ligand>
        <name>a divalent metal cation</name>
        <dbReference type="ChEBI" id="CHEBI:60240"/>
        <label>1</label>
    </ligand>
</feature>
<name>A0A1I2XDL1_9FIRM</name>
<dbReference type="FunFam" id="3.30.70.120:FF:000006">
    <property type="entry name" value="GTP cyclohydrolase 1 type 2 homolog"/>
    <property type="match status" value="1"/>
</dbReference>
<dbReference type="AlphaFoldDB" id="A0A1I2XDL1"/>
<comment type="similarity">
    <text evidence="1 4">Belongs to the GTP cyclohydrolase I type 2/NIF3 family.</text>
</comment>
<protein>
    <recommendedName>
        <fullName evidence="2 4">GTP cyclohydrolase 1 type 2 homolog</fullName>
    </recommendedName>
</protein>
<evidence type="ECO:0000256" key="2">
    <source>
        <dbReference type="ARBA" id="ARBA00022112"/>
    </source>
</evidence>
<dbReference type="InterPro" id="IPR017221">
    <property type="entry name" value="DUF34/NIF3_bac"/>
</dbReference>
<accession>A0A1I2XDL1</accession>
<dbReference type="GO" id="GO:0005737">
    <property type="term" value="C:cytoplasm"/>
    <property type="evidence" value="ECO:0007669"/>
    <property type="project" value="TreeGrafter"/>
</dbReference>
<reference evidence="7" key="1">
    <citation type="submission" date="2016-10" db="EMBL/GenBank/DDBJ databases">
        <authorList>
            <person name="Varghese N."/>
            <person name="Submissions S."/>
        </authorList>
    </citation>
    <scope>NUCLEOTIDE SEQUENCE [LARGE SCALE GENOMIC DNA]</scope>
    <source>
        <strain evidence="7">DSM 17038</strain>
    </source>
</reference>
<dbReference type="FunFam" id="3.40.1390.30:FF:000001">
    <property type="entry name" value="GTP cyclohydrolase 1 type 2"/>
    <property type="match status" value="1"/>
</dbReference>
<evidence type="ECO:0000256" key="3">
    <source>
        <dbReference type="ARBA" id="ARBA00022723"/>
    </source>
</evidence>
<dbReference type="InterPro" id="IPR036069">
    <property type="entry name" value="DUF34/NIF3_sf"/>
</dbReference>
<evidence type="ECO:0000313" key="7">
    <source>
        <dbReference type="Proteomes" id="UP000199337"/>
    </source>
</evidence>
<dbReference type="PANTHER" id="PTHR13799">
    <property type="entry name" value="NGG1 INTERACTING FACTOR 3"/>
    <property type="match status" value="1"/>
</dbReference>
<feature type="binding site" evidence="5">
    <location>
        <position position="331"/>
    </location>
    <ligand>
        <name>a divalent metal cation</name>
        <dbReference type="ChEBI" id="CHEBI:60240"/>
        <label>1</label>
    </ligand>
</feature>
<gene>
    <name evidence="6" type="ORF">SAMN05660649_03911</name>
</gene>
<dbReference type="EMBL" id="FOOX01000017">
    <property type="protein sequence ID" value="SFH11624.1"/>
    <property type="molecule type" value="Genomic_DNA"/>
</dbReference>
<feature type="binding site" evidence="5">
    <location>
        <position position="67"/>
    </location>
    <ligand>
        <name>a divalent metal cation</name>
        <dbReference type="ChEBI" id="CHEBI:60240"/>
        <label>1</label>
    </ligand>
</feature>
<dbReference type="GO" id="GO:0046872">
    <property type="term" value="F:metal ion binding"/>
    <property type="evidence" value="ECO:0007669"/>
    <property type="project" value="UniProtKB-UniRule"/>
</dbReference>
<dbReference type="RefSeq" id="WP_092473508.1">
    <property type="nucleotide sequence ID" value="NZ_FOOX01000017.1"/>
</dbReference>
<dbReference type="Pfam" id="PF01784">
    <property type="entry name" value="DUF34_NIF3"/>
    <property type="match status" value="1"/>
</dbReference>
<dbReference type="STRING" id="341036.SAMN05660649_03911"/>
<dbReference type="PANTHER" id="PTHR13799:SF14">
    <property type="entry name" value="GTP CYCLOHYDROLASE 1 TYPE 2 HOMOLOG"/>
    <property type="match status" value="1"/>
</dbReference>
<dbReference type="OrthoDB" id="9792792at2"/>
<dbReference type="InterPro" id="IPR002678">
    <property type="entry name" value="DUF34/NIF3"/>
</dbReference>
<evidence type="ECO:0000256" key="4">
    <source>
        <dbReference type="PIRNR" id="PIRNR037489"/>
    </source>
</evidence>
<dbReference type="PIRSF" id="PIRSF037489">
    <property type="entry name" value="UCP037489_NIF3_YqfO"/>
    <property type="match status" value="1"/>
</dbReference>
<evidence type="ECO:0000256" key="1">
    <source>
        <dbReference type="ARBA" id="ARBA00006964"/>
    </source>
</evidence>
<dbReference type="Proteomes" id="UP000199337">
    <property type="component" value="Unassembled WGS sequence"/>
</dbReference>